<feature type="chain" id="PRO_5021811332" description="DUF4189 domain-containing protein" evidence="2">
    <location>
        <begin position="26"/>
        <end position="261"/>
    </location>
</feature>
<evidence type="ECO:0000313" key="3">
    <source>
        <dbReference type="EMBL" id="TAA75104.1"/>
    </source>
</evidence>
<feature type="signal peptide" evidence="2">
    <location>
        <begin position="1"/>
        <end position="25"/>
    </location>
</feature>
<protein>
    <recommendedName>
        <fullName evidence="5">DUF4189 domain-containing protein</fullName>
    </recommendedName>
</protein>
<name>A0A521G261_9BACT</name>
<accession>A0A521G261</accession>
<gene>
    <name evidence="3" type="ORF">CDV28_11130</name>
</gene>
<reference evidence="3" key="1">
    <citation type="submission" date="2017-07" db="EMBL/GenBank/DDBJ databases">
        <title>The cable genome - Insights into the physiology and evolution of filamentous bacteria capable of sulfide oxidation via long distance electron transfer.</title>
        <authorList>
            <person name="Thorup C."/>
            <person name="Bjerg J.T."/>
            <person name="Schreiber L."/>
            <person name="Nielsen L.P."/>
            <person name="Kjeldsen K.U."/>
            <person name="Boesen T."/>
            <person name="Boggild A."/>
            <person name="Meysman F."/>
            <person name="Geelhoed J."/>
            <person name="Schramm A."/>
        </authorList>
    </citation>
    <scope>NUCLEOTIDE SEQUENCE [LARGE SCALE GENOMIC DNA]</scope>
    <source>
        <strain evidence="3">GS</strain>
    </source>
</reference>
<feature type="region of interest" description="Disordered" evidence="1">
    <location>
        <begin position="135"/>
        <end position="167"/>
    </location>
</feature>
<evidence type="ECO:0008006" key="5">
    <source>
        <dbReference type="Google" id="ProtNLM"/>
    </source>
</evidence>
<evidence type="ECO:0000256" key="1">
    <source>
        <dbReference type="SAM" id="MobiDB-lite"/>
    </source>
</evidence>
<dbReference type="EMBL" id="NQJD01000011">
    <property type="protein sequence ID" value="TAA75104.1"/>
    <property type="molecule type" value="Genomic_DNA"/>
</dbReference>
<organism evidence="3 4">
    <name type="scientific">Candidatus Electronema aureum</name>
    <dbReference type="NCBI Taxonomy" id="2005002"/>
    <lineage>
        <taxon>Bacteria</taxon>
        <taxon>Pseudomonadati</taxon>
        <taxon>Thermodesulfobacteriota</taxon>
        <taxon>Desulfobulbia</taxon>
        <taxon>Desulfobulbales</taxon>
        <taxon>Desulfobulbaceae</taxon>
        <taxon>Candidatus Electronema</taxon>
    </lineage>
</organism>
<proteinExistence type="predicted"/>
<dbReference type="Proteomes" id="UP000316238">
    <property type="component" value="Unassembled WGS sequence"/>
</dbReference>
<comment type="caution">
    <text evidence="3">The sequence shown here is derived from an EMBL/GenBank/DDBJ whole genome shotgun (WGS) entry which is preliminary data.</text>
</comment>
<evidence type="ECO:0000313" key="4">
    <source>
        <dbReference type="Proteomes" id="UP000316238"/>
    </source>
</evidence>
<keyword evidence="2" id="KW-0732">Signal</keyword>
<feature type="compositionally biased region" description="Basic and acidic residues" evidence="1">
    <location>
        <begin position="143"/>
        <end position="155"/>
    </location>
</feature>
<sequence>MRRTIPSCFLAAGILLISAIGTTSAARIDSTEDVCSVFASSPGASRREYRSCEECLDHHERCEERCAAETGGYVCTAVGYDRRDRKQTVQGDVSERERRAARRSAIERCSEQGLLDCEIDSCAENQQAGIDDVRPCSANTDVVPERRDRARRSERAALPPQPEPPASTKKYIVSWQHIKDQCMSKPYPKIAQQCRNRANFWQGIHCRVTWSDGSVEEIGGKVDLTDAYGRAYCTRPTRPAKFNCVSRCDDTPGPLMTLPRP</sequence>
<dbReference type="AlphaFoldDB" id="A0A521G261"/>
<keyword evidence="4" id="KW-1185">Reference proteome</keyword>
<evidence type="ECO:0000256" key="2">
    <source>
        <dbReference type="SAM" id="SignalP"/>
    </source>
</evidence>